<accession>A0A397T7W4</accession>
<dbReference type="EMBL" id="QKYT01000082">
    <property type="protein sequence ID" value="RIA94370.1"/>
    <property type="molecule type" value="Genomic_DNA"/>
</dbReference>
<keyword evidence="2" id="KW-1185">Reference proteome</keyword>
<evidence type="ECO:0000313" key="1">
    <source>
        <dbReference type="EMBL" id="RIA94370.1"/>
    </source>
</evidence>
<dbReference type="Proteomes" id="UP000265703">
    <property type="component" value="Unassembled WGS sequence"/>
</dbReference>
<protein>
    <submittedName>
        <fullName evidence="1">Uncharacterized protein</fullName>
    </submittedName>
</protein>
<proteinExistence type="predicted"/>
<organism evidence="1 2">
    <name type="scientific">Glomus cerebriforme</name>
    <dbReference type="NCBI Taxonomy" id="658196"/>
    <lineage>
        <taxon>Eukaryota</taxon>
        <taxon>Fungi</taxon>
        <taxon>Fungi incertae sedis</taxon>
        <taxon>Mucoromycota</taxon>
        <taxon>Glomeromycotina</taxon>
        <taxon>Glomeromycetes</taxon>
        <taxon>Glomerales</taxon>
        <taxon>Glomeraceae</taxon>
        <taxon>Glomus</taxon>
    </lineage>
</organism>
<sequence>MDKKIDKFFYDTFHNSRNHNAIRDREHYGKPTFLLSSSNGNDLGCSMPLVGVLYDEDGFQEGDELPRQIKTNGCKPHQQLDNIEEESRNNTDTLMVQSECLNKTQVLSLQLGQLLRINNLKGSAWAEEKPCHLVLPNDRPTIWKNKDDASVYQVSASDEIDEVHGYHNNLPIIVDTIMNSNRCNIANLLGFKLHDKDQEDYISYIKEEFIGYIEEVKEYGFNHIIIIGEPYYGMLFLDCFGRVFNLDSMTNTLFFLGDYFKRVEKKAKGLETEWVPWILNSDKEKIVEANGPEHYLISFQKKQIGKIKKECIKKKKKKGSKKKHL</sequence>
<gene>
    <name evidence="1" type="ORF">C1645_760224</name>
</gene>
<reference evidence="1 2" key="1">
    <citation type="submission" date="2018-06" db="EMBL/GenBank/DDBJ databases">
        <title>Comparative genomics reveals the genomic features of Rhizophagus irregularis, R. cerebriforme, R. diaphanum and Gigaspora rosea, and their symbiotic lifestyle signature.</title>
        <authorList>
            <person name="Morin E."/>
            <person name="San Clemente H."/>
            <person name="Chen E.C.H."/>
            <person name="De La Providencia I."/>
            <person name="Hainaut M."/>
            <person name="Kuo A."/>
            <person name="Kohler A."/>
            <person name="Murat C."/>
            <person name="Tang N."/>
            <person name="Roy S."/>
            <person name="Loubradou J."/>
            <person name="Henrissat B."/>
            <person name="Grigoriev I.V."/>
            <person name="Corradi N."/>
            <person name="Roux C."/>
            <person name="Martin F.M."/>
        </authorList>
    </citation>
    <scope>NUCLEOTIDE SEQUENCE [LARGE SCALE GENOMIC DNA]</scope>
    <source>
        <strain evidence="1 2">DAOM 227022</strain>
    </source>
</reference>
<comment type="caution">
    <text evidence="1">The sequence shown here is derived from an EMBL/GenBank/DDBJ whole genome shotgun (WGS) entry which is preliminary data.</text>
</comment>
<name>A0A397T7W4_9GLOM</name>
<dbReference type="AlphaFoldDB" id="A0A397T7W4"/>
<evidence type="ECO:0000313" key="2">
    <source>
        <dbReference type="Proteomes" id="UP000265703"/>
    </source>
</evidence>
<dbReference type="OrthoDB" id="2398066at2759"/>